<dbReference type="Gene3D" id="1.10.3760.10">
    <property type="entry name" value="PgpA-like"/>
    <property type="match status" value="1"/>
</dbReference>
<dbReference type="Proteomes" id="UP000185744">
    <property type="component" value="Unassembled WGS sequence"/>
</dbReference>
<reference evidence="2" key="1">
    <citation type="submission" date="2016-12" db="EMBL/GenBank/DDBJ databases">
        <title>Discovery of methanogenic haloarchaea.</title>
        <authorList>
            <person name="Sorokin D.Y."/>
            <person name="Makarova K.S."/>
            <person name="Abbas B."/>
            <person name="Ferrer M."/>
            <person name="Golyshin P.N."/>
        </authorList>
    </citation>
    <scope>NUCLEOTIDE SEQUENCE [LARGE SCALE GENOMIC DNA]</scope>
    <source>
        <strain evidence="2">HMET1</strain>
    </source>
</reference>
<dbReference type="STRING" id="1903181.BTN85_0880"/>
<dbReference type="InterPro" id="IPR002808">
    <property type="entry name" value="AdoCbi_amidolase"/>
</dbReference>
<dbReference type="SUPFAM" id="SSF101307">
    <property type="entry name" value="YutG-like"/>
    <property type="match status" value="1"/>
</dbReference>
<dbReference type="AlphaFoldDB" id="A0A1Q6DVJ4"/>
<dbReference type="InterPro" id="IPR007686">
    <property type="entry name" value="YutG/PgpA"/>
</dbReference>
<dbReference type="GO" id="GO:0008962">
    <property type="term" value="F:phosphatidylglycerophosphatase activity"/>
    <property type="evidence" value="ECO:0007669"/>
    <property type="project" value="InterPro"/>
</dbReference>
<dbReference type="InterPro" id="IPR052209">
    <property type="entry name" value="CbiZ"/>
</dbReference>
<protein>
    <submittedName>
        <fullName evidence="2">Phosphatidylglycerophosphatase PgpA fused to adenosylcobinamide amidohydrolase CbiZ</fullName>
    </submittedName>
</protein>
<organism evidence="2 3">
    <name type="scientific">Methanohalarchaeum thermophilum</name>
    <dbReference type="NCBI Taxonomy" id="1903181"/>
    <lineage>
        <taxon>Archaea</taxon>
        <taxon>Methanobacteriati</taxon>
        <taxon>Methanobacteriota</taxon>
        <taxon>Methanonatronarchaeia</taxon>
        <taxon>Methanonatronarchaeales</taxon>
        <taxon>Methanonatronarchaeaceae</taxon>
        <taxon>Candidatus Methanohalarchaeum</taxon>
    </lineage>
</organism>
<dbReference type="Pfam" id="PF04608">
    <property type="entry name" value="PgpA"/>
    <property type="match status" value="1"/>
</dbReference>
<dbReference type="GO" id="GO:0006629">
    <property type="term" value="P:lipid metabolic process"/>
    <property type="evidence" value="ECO:0007669"/>
    <property type="project" value="InterPro"/>
</dbReference>
<keyword evidence="3" id="KW-1185">Reference proteome</keyword>
<proteinExistence type="predicted"/>
<gene>
    <name evidence="2" type="ORF">BTN85_0880</name>
</gene>
<accession>A0A1Q6DVJ4</accession>
<comment type="caution">
    <text evidence="2">The sequence shown here is derived from an EMBL/GenBank/DDBJ whole genome shotgun (WGS) entry which is preliminary data.</text>
</comment>
<dbReference type="InParanoid" id="A0A1Q6DVJ4"/>
<evidence type="ECO:0000259" key="1">
    <source>
        <dbReference type="Pfam" id="PF04608"/>
    </source>
</evidence>
<name>A0A1Q6DVJ4_METT1</name>
<dbReference type="PANTHER" id="PTHR35336:SF5">
    <property type="entry name" value="ADENOSYLCOBINAMIDE AMIDOHYDROLASE"/>
    <property type="match status" value="1"/>
</dbReference>
<dbReference type="EMBL" id="MSDW01000001">
    <property type="protein sequence ID" value="OKY78389.1"/>
    <property type="molecule type" value="Genomic_DNA"/>
</dbReference>
<feature type="domain" description="YutG/PgpA" evidence="1">
    <location>
        <begin position="255"/>
        <end position="332"/>
    </location>
</feature>
<dbReference type="Pfam" id="PF01955">
    <property type="entry name" value="CbiZ"/>
    <property type="match status" value="1"/>
</dbReference>
<dbReference type="PANTHER" id="PTHR35336">
    <property type="entry name" value="ADENOSYLCOBINAMIDE AMIDOHYDROLASE"/>
    <property type="match status" value="1"/>
</dbReference>
<sequence length="337" mass="37970">MSFRVCEDKVIIEGEYRVMSSAPLNGGLKVCNQIVNHEARSGYEDVEELFENSLEIGDLSEVVGFITNVDMGNRFVREVELEEGYIKVFLTAGIGKSLETNTINIILTTNLSLSDTGLLNLFIIITEAKVSALRELDVIYNGDNVWGTPTDAIAVAKEGKEEGNIDFTGRATEIGQETFNSIKKGVKESIIEEDGYLPDRSMEERLKERNIELDELIEAGFELFETEDEIELEYARKDVKKKLRKYLNDHNIHFLISAGFYLENELNQRMKIKEDPAYLITDELLGINIAEYIGGKMALFNFMRYDQSKPGILSELGPFMDDIIAGLIAGCMTEHFG</sequence>
<dbReference type="InterPro" id="IPR036681">
    <property type="entry name" value="PgpA-like_sf"/>
</dbReference>
<evidence type="ECO:0000313" key="3">
    <source>
        <dbReference type="Proteomes" id="UP000185744"/>
    </source>
</evidence>
<evidence type="ECO:0000313" key="2">
    <source>
        <dbReference type="EMBL" id="OKY78389.1"/>
    </source>
</evidence>